<accession>A0A0P0RAQ8</accession>
<proteinExistence type="predicted"/>
<dbReference type="AlphaFoldDB" id="A0A0P0RAQ8"/>
<evidence type="ECO:0000313" key="1">
    <source>
        <dbReference type="EMBL" id="ALL65378.1"/>
    </source>
</evidence>
<dbReference type="GeneID" id="69969445"/>
<name>A0A0P0RAQ8_9BURK</name>
<protein>
    <submittedName>
        <fullName evidence="1">Uncharacterized protein</fullName>
    </submittedName>
</protein>
<dbReference type="Proteomes" id="UP000019146">
    <property type="component" value="Chromosome 1"/>
</dbReference>
<organism evidence="1 2">
    <name type="scientific">Paraburkholderia caribensis MBA4</name>
    <dbReference type="NCBI Taxonomy" id="1323664"/>
    <lineage>
        <taxon>Bacteria</taxon>
        <taxon>Pseudomonadati</taxon>
        <taxon>Pseudomonadota</taxon>
        <taxon>Betaproteobacteria</taxon>
        <taxon>Burkholderiales</taxon>
        <taxon>Burkholderiaceae</taxon>
        <taxon>Paraburkholderia</taxon>
    </lineage>
</organism>
<reference evidence="1 2" key="1">
    <citation type="journal article" date="2014" name="Genome Announc.">
        <title>Draft Genome Sequence of the Haloacid-Degrading Burkholderia caribensis Strain MBA4.</title>
        <authorList>
            <person name="Pan Y."/>
            <person name="Kong K.F."/>
            <person name="Tsang J.S."/>
        </authorList>
    </citation>
    <scope>NUCLEOTIDE SEQUENCE [LARGE SCALE GENOMIC DNA]</scope>
    <source>
        <strain evidence="1 2">MBA4</strain>
    </source>
</reference>
<evidence type="ECO:0000313" key="2">
    <source>
        <dbReference type="Proteomes" id="UP000019146"/>
    </source>
</evidence>
<sequence length="87" mass="9670">MTPATRYEMQILQTDMRMLIAVDDTAIEFIPGTSASGDIAGKPYAVLHTDSLATLSGWREVMQAGGRPHRLVNTAYGYRQEVNNPDW</sequence>
<dbReference type="EMBL" id="CP012746">
    <property type="protein sequence ID" value="ALL65378.1"/>
    <property type="molecule type" value="Genomic_DNA"/>
</dbReference>
<dbReference type="KEGG" id="bcai:K788_0003922"/>
<dbReference type="RefSeq" id="WP_035991044.1">
    <property type="nucleotide sequence ID" value="NZ_CP012746.1"/>
</dbReference>
<gene>
    <name evidence="1" type="ORF">K788_0003922</name>
</gene>